<accession>A0AAV1RX67</accession>
<protein>
    <submittedName>
        <fullName evidence="1">Uncharacterized protein</fullName>
    </submittedName>
</protein>
<evidence type="ECO:0000313" key="1">
    <source>
        <dbReference type="EMBL" id="CAK7340435.1"/>
    </source>
</evidence>
<evidence type="ECO:0000313" key="2">
    <source>
        <dbReference type="Proteomes" id="UP001314170"/>
    </source>
</evidence>
<organism evidence="1 2">
    <name type="scientific">Dovyalis caffra</name>
    <dbReference type="NCBI Taxonomy" id="77055"/>
    <lineage>
        <taxon>Eukaryota</taxon>
        <taxon>Viridiplantae</taxon>
        <taxon>Streptophyta</taxon>
        <taxon>Embryophyta</taxon>
        <taxon>Tracheophyta</taxon>
        <taxon>Spermatophyta</taxon>
        <taxon>Magnoliopsida</taxon>
        <taxon>eudicotyledons</taxon>
        <taxon>Gunneridae</taxon>
        <taxon>Pentapetalae</taxon>
        <taxon>rosids</taxon>
        <taxon>fabids</taxon>
        <taxon>Malpighiales</taxon>
        <taxon>Salicaceae</taxon>
        <taxon>Flacourtieae</taxon>
        <taxon>Dovyalis</taxon>
    </lineage>
</organism>
<reference evidence="1 2" key="1">
    <citation type="submission" date="2024-01" db="EMBL/GenBank/DDBJ databases">
        <authorList>
            <person name="Waweru B."/>
        </authorList>
    </citation>
    <scope>NUCLEOTIDE SEQUENCE [LARGE SCALE GENOMIC DNA]</scope>
</reference>
<gene>
    <name evidence="1" type="ORF">DCAF_LOCUS15517</name>
</gene>
<dbReference type="Proteomes" id="UP001314170">
    <property type="component" value="Unassembled WGS sequence"/>
</dbReference>
<proteinExistence type="predicted"/>
<comment type="caution">
    <text evidence="1">The sequence shown here is derived from an EMBL/GenBank/DDBJ whole genome shotgun (WGS) entry which is preliminary data.</text>
</comment>
<name>A0AAV1RX67_9ROSI</name>
<dbReference type="EMBL" id="CAWUPB010001160">
    <property type="protein sequence ID" value="CAK7340435.1"/>
    <property type="molecule type" value="Genomic_DNA"/>
</dbReference>
<dbReference type="AlphaFoldDB" id="A0AAV1RX67"/>
<sequence>MIVLATNDVRKMAKPINGCKVADLDAGGLRTGGESSPKPEAGFVDEFITDGVVLQKSEFPGDVVAGFADEVAGAGTDGVPDEDADDG</sequence>
<keyword evidence="2" id="KW-1185">Reference proteome</keyword>